<feature type="domain" description="Metallo-beta-lactamase" evidence="1">
    <location>
        <begin position="39"/>
        <end position="234"/>
    </location>
</feature>
<dbReference type="Proteomes" id="UP000295500">
    <property type="component" value="Unassembled WGS sequence"/>
</dbReference>
<dbReference type="InterPro" id="IPR001279">
    <property type="entry name" value="Metallo-B-lactamas"/>
</dbReference>
<name>A0A4R6PWY2_9FIRM</name>
<dbReference type="Gene3D" id="3.60.15.10">
    <property type="entry name" value="Ribonuclease Z/Hydroxyacylglutathione hydrolase-like"/>
    <property type="match status" value="1"/>
</dbReference>
<dbReference type="SUPFAM" id="SSF56281">
    <property type="entry name" value="Metallo-hydrolase/oxidoreductase"/>
    <property type="match status" value="1"/>
</dbReference>
<gene>
    <name evidence="2" type="ORF">EV211_1483</name>
</gene>
<evidence type="ECO:0000313" key="2">
    <source>
        <dbReference type="EMBL" id="TDP49394.1"/>
    </source>
</evidence>
<accession>A0A4R6PWY2</accession>
<dbReference type="GO" id="GO:0016787">
    <property type="term" value="F:hydrolase activity"/>
    <property type="evidence" value="ECO:0007669"/>
    <property type="project" value="UniProtKB-KW"/>
</dbReference>
<dbReference type="InterPro" id="IPR036866">
    <property type="entry name" value="RibonucZ/Hydroxyglut_hydro"/>
</dbReference>
<evidence type="ECO:0000313" key="3">
    <source>
        <dbReference type="Proteomes" id="UP000295500"/>
    </source>
</evidence>
<organism evidence="2 3">
    <name type="scientific">Aminicella lysinilytica</name>
    <dbReference type="NCBI Taxonomy" id="433323"/>
    <lineage>
        <taxon>Bacteria</taxon>
        <taxon>Bacillati</taxon>
        <taxon>Bacillota</taxon>
        <taxon>Clostridia</taxon>
        <taxon>Peptostreptococcales</taxon>
        <taxon>Anaerovoracaceae</taxon>
        <taxon>Aminicella</taxon>
    </lineage>
</organism>
<evidence type="ECO:0000259" key="1">
    <source>
        <dbReference type="Pfam" id="PF00753"/>
    </source>
</evidence>
<reference evidence="2 3" key="1">
    <citation type="submission" date="2019-03" db="EMBL/GenBank/DDBJ databases">
        <title>Genomic Encyclopedia of Type Strains, Phase IV (KMG-IV): sequencing the most valuable type-strain genomes for metagenomic binning, comparative biology and taxonomic classification.</title>
        <authorList>
            <person name="Goeker M."/>
        </authorList>
    </citation>
    <scope>NUCLEOTIDE SEQUENCE [LARGE SCALE GENOMIC DNA]</scope>
    <source>
        <strain evidence="2 3">DSM 28287</strain>
    </source>
</reference>
<dbReference type="PANTHER" id="PTHR30619:SF1">
    <property type="entry name" value="RECOMBINATION PROTEIN 2"/>
    <property type="match status" value="1"/>
</dbReference>
<dbReference type="CDD" id="cd07731">
    <property type="entry name" value="ComA-like_MBL-fold"/>
    <property type="match status" value="1"/>
</dbReference>
<dbReference type="EMBL" id="SNXO01000048">
    <property type="protein sequence ID" value="TDP49394.1"/>
    <property type="molecule type" value="Genomic_DNA"/>
</dbReference>
<comment type="caution">
    <text evidence="2">The sequence shown here is derived from an EMBL/GenBank/DDBJ whole genome shotgun (WGS) entry which is preliminary data.</text>
</comment>
<dbReference type="InterPro" id="IPR052159">
    <property type="entry name" value="Competence_DNA_uptake"/>
</dbReference>
<proteinExistence type="predicted"/>
<dbReference type="OrthoDB" id="9761531at2"/>
<dbReference type="InterPro" id="IPR035681">
    <property type="entry name" value="ComA-like_MBL"/>
</dbReference>
<dbReference type="Pfam" id="PF00753">
    <property type="entry name" value="Lactamase_B"/>
    <property type="match status" value="1"/>
</dbReference>
<keyword evidence="3" id="KW-1185">Reference proteome</keyword>
<dbReference type="AlphaFoldDB" id="A0A4R6PWY2"/>
<keyword evidence="2" id="KW-0378">Hydrolase</keyword>
<dbReference type="PANTHER" id="PTHR30619">
    <property type="entry name" value="DNA INTERNALIZATION/COMPETENCE PROTEIN COMEC/REC2"/>
    <property type="match status" value="1"/>
</dbReference>
<dbReference type="RefSeq" id="WP_133529215.1">
    <property type="nucleotide sequence ID" value="NZ_CALCQM010000027.1"/>
</dbReference>
<sequence>MRKKLRKGLLVVLMVMVASTFMTWESFGASKMRVEWFNVGAGDSLFVKFPSGRTVLIDGGTVSKGSSVVAKLKKMHINTITFCISTHPDADHVGGLQTVFREMKVKHFYYPSDTKYSTKTARTVVSLAKKETGCTLHHPKRGDKLKGGDGAYLQFVQRSYDYSTDNEDSLASYISYGKLQILTCGDNEDGSEEAIAQHNVDILQLPHHGSKYATSYAFIKRFDPEKVVVSTDGHKYHHPNVEVFKRCQKYDSKIQVWRTDKMGDIVVTATKTKWKFAKAGVAVSKYCKAKGLTKCAICY</sequence>
<protein>
    <submittedName>
        <fullName evidence="2">Beta-lactamase superfamily II metal-dependent hydrolase</fullName>
    </submittedName>
</protein>